<dbReference type="GO" id="GO:0044874">
    <property type="term" value="P:lipoprotein localization to outer membrane"/>
    <property type="evidence" value="ECO:0007669"/>
    <property type="project" value="UniProtKB-UniRule"/>
</dbReference>
<dbReference type="InterPro" id="IPR029046">
    <property type="entry name" value="LolA/LolB/LppX"/>
</dbReference>
<dbReference type="Pfam" id="PF03548">
    <property type="entry name" value="LolA"/>
    <property type="match status" value="1"/>
</dbReference>
<name>A0A3N1Y000_9GAMM</name>
<keyword evidence="7 10" id="KW-0574">Periplasm</keyword>
<dbReference type="NCBIfam" id="TIGR00547">
    <property type="entry name" value="lolA"/>
    <property type="match status" value="1"/>
</dbReference>
<evidence type="ECO:0000256" key="6">
    <source>
        <dbReference type="ARBA" id="ARBA00022729"/>
    </source>
</evidence>
<sequence length="209" mass="22893" precursor="true">MGWFGTVLMLALAVLPAAAQEGDAVARLAAWLEGTRTLEGRFEQVLLDERGREVQRSAGTVAILRPGRFRWDYVEPARQLIVADGERLWFYDAALEQVTVRPLDEALGSAPSRLLSGAATLADGFRAEAAGRREGLAWVRLEPRDGSDDFARLEVGLGAEGIEVMVLVDGFGQRTRFRFSQVQRNRGLDPGLFRFEPPPGVDVVGAEAQ</sequence>
<comment type="similarity">
    <text evidence="2 10">Belongs to the LolA family.</text>
</comment>
<comment type="function">
    <text evidence="10">Participates in the translocation of lipoproteins from the inner membrane to the outer membrane. Only forms a complex with a lipoprotein if the residue after the N-terminal Cys is not an aspartate (The Asp acts as a targeting signal to indicate that the lipoprotein should stay in the inner membrane).</text>
</comment>
<evidence type="ECO:0000256" key="5">
    <source>
        <dbReference type="ARBA" id="ARBA00022448"/>
    </source>
</evidence>
<evidence type="ECO:0000313" key="12">
    <source>
        <dbReference type="Proteomes" id="UP000276634"/>
    </source>
</evidence>
<dbReference type="InterPro" id="IPR018323">
    <property type="entry name" value="OM_lipoprot_carrier_LolA_Pbac"/>
</dbReference>
<gene>
    <name evidence="10" type="primary">lolA</name>
    <name evidence="11" type="ORF">EDC57_1340</name>
</gene>
<dbReference type="EMBL" id="RJVI01000002">
    <property type="protein sequence ID" value="ROR32149.1"/>
    <property type="molecule type" value="Genomic_DNA"/>
</dbReference>
<dbReference type="Gene3D" id="2.50.20.10">
    <property type="entry name" value="Lipoprotein localisation LolA/LolB/LppX"/>
    <property type="match status" value="1"/>
</dbReference>
<keyword evidence="12" id="KW-1185">Reference proteome</keyword>
<keyword evidence="5 10" id="KW-0813">Transport</keyword>
<evidence type="ECO:0000256" key="2">
    <source>
        <dbReference type="ARBA" id="ARBA00007615"/>
    </source>
</evidence>
<dbReference type="PANTHER" id="PTHR35869:SF1">
    <property type="entry name" value="OUTER-MEMBRANE LIPOPROTEIN CARRIER PROTEIN"/>
    <property type="match status" value="1"/>
</dbReference>
<proteinExistence type="inferred from homology"/>
<keyword evidence="9 10" id="KW-0143">Chaperone</keyword>
<protein>
    <recommendedName>
        <fullName evidence="4 10">Outer-membrane lipoprotein carrier protein</fullName>
    </recommendedName>
</protein>
<keyword evidence="11" id="KW-0449">Lipoprotein</keyword>
<keyword evidence="6 10" id="KW-0732">Signal</keyword>
<feature type="chain" id="PRO_5018341724" description="Outer-membrane lipoprotein carrier protein" evidence="10">
    <location>
        <begin position="20"/>
        <end position="209"/>
    </location>
</feature>
<comment type="subunit">
    <text evidence="3 10">Monomer.</text>
</comment>
<evidence type="ECO:0000256" key="4">
    <source>
        <dbReference type="ARBA" id="ARBA00014035"/>
    </source>
</evidence>
<dbReference type="HAMAP" id="MF_00240">
    <property type="entry name" value="LolA"/>
    <property type="match status" value="1"/>
</dbReference>
<dbReference type="GO" id="GO:0030288">
    <property type="term" value="C:outer membrane-bounded periplasmic space"/>
    <property type="evidence" value="ECO:0007669"/>
    <property type="project" value="TreeGrafter"/>
</dbReference>
<dbReference type="RefSeq" id="WP_148051438.1">
    <property type="nucleotide sequence ID" value="NZ_RJVI01000002.1"/>
</dbReference>
<dbReference type="SUPFAM" id="SSF89392">
    <property type="entry name" value="Prokaryotic lipoproteins and lipoprotein localization factors"/>
    <property type="match status" value="1"/>
</dbReference>
<dbReference type="GO" id="GO:0042953">
    <property type="term" value="P:lipoprotein transport"/>
    <property type="evidence" value="ECO:0007669"/>
    <property type="project" value="InterPro"/>
</dbReference>
<evidence type="ECO:0000313" key="11">
    <source>
        <dbReference type="EMBL" id="ROR32149.1"/>
    </source>
</evidence>
<comment type="subcellular location">
    <subcellularLocation>
        <location evidence="1 10">Periplasm</location>
    </subcellularLocation>
</comment>
<reference evidence="11 12" key="1">
    <citation type="submission" date="2018-11" db="EMBL/GenBank/DDBJ databases">
        <title>Genomic Encyclopedia of Type Strains, Phase IV (KMG-IV): sequencing the most valuable type-strain genomes for metagenomic binning, comparative biology and taxonomic classification.</title>
        <authorList>
            <person name="Goeker M."/>
        </authorList>
    </citation>
    <scope>NUCLEOTIDE SEQUENCE [LARGE SCALE GENOMIC DNA]</scope>
    <source>
        <strain evidence="11 12">DSM 100275</strain>
    </source>
</reference>
<feature type="signal peptide" evidence="10">
    <location>
        <begin position="1"/>
        <end position="19"/>
    </location>
</feature>
<dbReference type="PANTHER" id="PTHR35869">
    <property type="entry name" value="OUTER-MEMBRANE LIPOPROTEIN CARRIER PROTEIN"/>
    <property type="match status" value="1"/>
</dbReference>
<evidence type="ECO:0000256" key="9">
    <source>
        <dbReference type="ARBA" id="ARBA00023186"/>
    </source>
</evidence>
<organism evidence="11 12">
    <name type="scientific">Inmirania thermothiophila</name>
    <dbReference type="NCBI Taxonomy" id="1750597"/>
    <lineage>
        <taxon>Bacteria</taxon>
        <taxon>Pseudomonadati</taxon>
        <taxon>Pseudomonadota</taxon>
        <taxon>Gammaproteobacteria</taxon>
        <taxon>Chromatiales</taxon>
        <taxon>Ectothiorhodospiraceae</taxon>
        <taxon>Inmirania</taxon>
    </lineage>
</organism>
<keyword evidence="8 10" id="KW-0653">Protein transport</keyword>
<evidence type="ECO:0000256" key="8">
    <source>
        <dbReference type="ARBA" id="ARBA00022927"/>
    </source>
</evidence>
<dbReference type="OrthoDB" id="9787361at2"/>
<dbReference type="CDD" id="cd16325">
    <property type="entry name" value="LolA"/>
    <property type="match status" value="1"/>
</dbReference>
<evidence type="ECO:0000256" key="3">
    <source>
        <dbReference type="ARBA" id="ARBA00011245"/>
    </source>
</evidence>
<dbReference type="AlphaFoldDB" id="A0A3N1Y000"/>
<evidence type="ECO:0000256" key="7">
    <source>
        <dbReference type="ARBA" id="ARBA00022764"/>
    </source>
</evidence>
<accession>A0A3N1Y000</accession>
<dbReference type="InterPro" id="IPR004564">
    <property type="entry name" value="OM_lipoprot_carrier_LolA-like"/>
</dbReference>
<evidence type="ECO:0000256" key="1">
    <source>
        <dbReference type="ARBA" id="ARBA00004418"/>
    </source>
</evidence>
<evidence type="ECO:0000256" key="10">
    <source>
        <dbReference type="HAMAP-Rule" id="MF_00240"/>
    </source>
</evidence>
<dbReference type="Proteomes" id="UP000276634">
    <property type="component" value="Unassembled WGS sequence"/>
</dbReference>
<comment type="caution">
    <text evidence="11">The sequence shown here is derived from an EMBL/GenBank/DDBJ whole genome shotgun (WGS) entry which is preliminary data.</text>
</comment>